<dbReference type="PROSITE" id="PS50812">
    <property type="entry name" value="PWWP"/>
    <property type="match status" value="1"/>
</dbReference>
<feature type="compositionally biased region" description="Polar residues" evidence="1">
    <location>
        <begin position="642"/>
        <end position="654"/>
    </location>
</feature>
<dbReference type="Gene3D" id="2.30.30.140">
    <property type="match status" value="1"/>
</dbReference>
<feature type="region of interest" description="Disordered" evidence="1">
    <location>
        <begin position="472"/>
        <end position="559"/>
    </location>
</feature>
<dbReference type="PANTHER" id="PTHR10688:SF6">
    <property type="entry name" value="SERINE_THREONINE-KINASE ATM"/>
    <property type="match status" value="1"/>
</dbReference>
<dbReference type="CDD" id="cd05162">
    <property type="entry name" value="PWWP"/>
    <property type="match status" value="1"/>
</dbReference>
<keyword evidence="4" id="KW-1185">Reference proteome</keyword>
<gene>
    <name evidence="3" type="ORF">CRG98_041677</name>
</gene>
<feature type="region of interest" description="Disordered" evidence="1">
    <location>
        <begin position="301"/>
        <end position="355"/>
    </location>
</feature>
<feature type="compositionally biased region" description="Polar residues" evidence="1">
    <location>
        <begin position="538"/>
        <end position="551"/>
    </location>
</feature>
<organism evidence="3 4">
    <name type="scientific">Punica granatum</name>
    <name type="common">Pomegranate</name>
    <dbReference type="NCBI Taxonomy" id="22663"/>
    <lineage>
        <taxon>Eukaryota</taxon>
        <taxon>Viridiplantae</taxon>
        <taxon>Streptophyta</taxon>
        <taxon>Embryophyta</taxon>
        <taxon>Tracheophyta</taxon>
        <taxon>Spermatophyta</taxon>
        <taxon>Magnoliopsida</taxon>
        <taxon>eudicotyledons</taxon>
        <taxon>Gunneridae</taxon>
        <taxon>Pentapetalae</taxon>
        <taxon>rosids</taxon>
        <taxon>malvids</taxon>
        <taxon>Myrtales</taxon>
        <taxon>Lythraceae</taxon>
        <taxon>Punica</taxon>
    </lineage>
</organism>
<evidence type="ECO:0000313" key="4">
    <source>
        <dbReference type="Proteomes" id="UP000233551"/>
    </source>
</evidence>
<dbReference type="AlphaFoldDB" id="A0A2I0I1T2"/>
<dbReference type="Pfam" id="PF00855">
    <property type="entry name" value="PWWP"/>
    <property type="match status" value="1"/>
</dbReference>
<dbReference type="Proteomes" id="UP000233551">
    <property type="component" value="Unassembled WGS sequence"/>
</dbReference>
<feature type="compositionally biased region" description="Basic and acidic residues" evidence="1">
    <location>
        <begin position="526"/>
        <end position="535"/>
    </location>
</feature>
<dbReference type="EMBL" id="PGOL01004260">
    <property type="protein sequence ID" value="PKI37902.1"/>
    <property type="molecule type" value="Genomic_DNA"/>
</dbReference>
<feature type="region of interest" description="Disordered" evidence="1">
    <location>
        <begin position="620"/>
        <end position="668"/>
    </location>
</feature>
<evidence type="ECO:0000313" key="3">
    <source>
        <dbReference type="EMBL" id="PKI37902.1"/>
    </source>
</evidence>
<name>A0A2I0I1T2_PUNGR</name>
<dbReference type="InterPro" id="IPR000313">
    <property type="entry name" value="PWWP_dom"/>
</dbReference>
<reference evidence="3 4" key="1">
    <citation type="submission" date="2017-11" db="EMBL/GenBank/DDBJ databases">
        <title>De-novo sequencing of pomegranate (Punica granatum L.) genome.</title>
        <authorList>
            <person name="Akparov Z."/>
            <person name="Amiraslanov A."/>
            <person name="Hajiyeva S."/>
            <person name="Abbasov M."/>
            <person name="Kaur K."/>
            <person name="Hamwieh A."/>
            <person name="Solovyev V."/>
            <person name="Salamov A."/>
            <person name="Braich B."/>
            <person name="Kosarev P."/>
            <person name="Mahmoud A."/>
            <person name="Hajiyev E."/>
            <person name="Babayeva S."/>
            <person name="Izzatullayeva V."/>
            <person name="Mammadov A."/>
            <person name="Mammadov A."/>
            <person name="Sharifova S."/>
            <person name="Ojaghi J."/>
            <person name="Eynullazada K."/>
            <person name="Bayramov B."/>
            <person name="Abdulazimova A."/>
            <person name="Shahmuradov I."/>
        </authorList>
    </citation>
    <scope>NUCLEOTIDE SEQUENCE [LARGE SCALE GENOMIC DNA]</scope>
    <source>
        <strain evidence="4">cv. AG2017</strain>
        <tissue evidence="3">Leaf</tissue>
    </source>
</reference>
<dbReference type="SUPFAM" id="SSF63748">
    <property type="entry name" value="Tudor/PWWP/MBT"/>
    <property type="match status" value="1"/>
</dbReference>
<comment type="caution">
    <text evidence="3">The sequence shown here is derived from an EMBL/GenBank/DDBJ whole genome shotgun (WGS) entry which is preliminary data.</text>
</comment>
<dbReference type="PANTHER" id="PTHR10688">
    <property type="entry name" value="PWWP DOMAIN-CONTAINING PROTEIN"/>
    <property type="match status" value="1"/>
</dbReference>
<dbReference type="STRING" id="22663.A0A2I0I1T2"/>
<sequence length="857" mass="93022">MKEASGNPEFILGNAVAAGPEESGNSNPHKEVRVSGDNISLYVEFRSPKCKVGEVGNPEEAGDRENMGAIGTEGFEFSAGDIVWVKTKTKLWWPGKIRNPSDVSKHRVKTEPEGCLLVSYMANGHVSWYHPSQLKPFYENFVHMSRQNKSRGFVAAVERAMDEFGICVQSRLTSLFSLQAQGQASSTSVRSNKASTVGAYGDISATLLDSRNLVSHLKNLASAISKPRVLEPAILRGYISAFYCSLRHLDLSTNLLGPMANAEVAASGLGVDLSVKSKNLLVNKIESDKGVPDICKSEVVVEEPKRESKSHKKKRADNSIVRDGGGSKVEGLDGPITQDEGSGSGSTEKGSDLRPRKKSKYLSYPYINLEGKGSTVQVDNEAVGSGPVAKPSSMFQQKWSKIFSKISVEEFSSISSNEFLLGLRIAASGCLYPIESEKLEMVEGFFYRFRRSSFHSDRSIDEMYNNSMVVKEKQNERAGEAEEARKNENSGKKNSESPPTATDEIGRKEKSEENNPESPLTANVENGEKKEKPGEKNSASPPTATEENGGNSEVRKPPYILPEEVNIGIATPLDLPTKDSSNFPDLNAGGNSAVRSDFSGTSVLPVLVGFTEGDRAKKKRKRMKDLVEPGKAVESPGAIPNLNGTQMSANSSGKDPQGPSVFPDEIDLKKRRRQARGTPIILTFSEGNPMPPKEVLEAEFSKFGTLQNIVAPVVEDPNVARVIFERKSAANKAHRSLEKGNLFGGALLKFELQISVPSKALQNLTMKTASFSNGVSTNLCPKPPGPAARTVEPPVPTLTPVLTPAAPLDHIKQNLEMMTLMLKQSGDDLSPETKAKLELEIKGLLSKVIRLYSQAIV</sequence>
<feature type="compositionally biased region" description="Basic and acidic residues" evidence="1">
    <location>
        <begin position="472"/>
        <end position="495"/>
    </location>
</feature>
<feature type="domain" description="PWWP" evidence="2">
    <location>
        <begin position="79"/>
        <end position="140"/>
    </location>
</feature>
<dbReference type="InterPro" id="IPR052657">
    <property type="entry name" value="PDP_family_Arabidopsis"/>
</dbReference>
<evidence type="ECO:0000259" key="2">
    <source>
        <dbReference type="PROSITE" id="PS50812"/>
    </source>
</evidence>
<protein>
    <recommendedName>
        <fullName evidence="2">PWWP domain-containing protein</fullName>
    </recommendedName>
</protein>
<feature type="region of interest" description="Disordered" evidence="1">
    <location>
        <begin position="1"/>
        <end position="32"/>
    </location>
</feature>
<proteinExistence type="predicted"/>
<feature type="compositionally biased region" description="Basic and acidic residues" evidence="1">
    <location>
        <begin position="504"/>
        <end position="513"/>
    </location>
</feature>
<evidence type="ECO:0000256" key="1">
    <source>
        <dbReference type="SAM" id="MobiDB-lite"/>
    </source>
</evidence>
<accession>A0A2I0I1T2</accession>